<evidence type="ECO:0000313" key="2">
    <source>
        <dbReference type="Proteomes" id="UP001358586"/>
    </source>
</evidence>
<dbReference type="EMBL" id="JARKNE010000003">
    <property type="protein sequence ID" value="KAK5838740.1"/>
    <property type="molecule type" value="Genomic_DNA"/>
</dbReference>
<proteinExistence type="predicted"/>
<sequence>MLKDAIKEAVRNGELTEFVDKVLLNRFRIRMAISEVLSKASPLYDFVNHIVEVKVSITLPVSLGDGEHSIIEYVQFFIVEILWRTCHLRTPDHENNEYGGGYILYEEKIFDKDKD</sequence>
<accession>A0ABR0QHE4</accession>
<evidence type="ECO:0000313" key="1">
    <source>
        <dbReference type="EMBL" id="KAK5838740.1"/>
    </source>
</evidence>
<protein>
    <submittedName>
        <fullName evidence="1">Uncharacterized protein</fullName>
    </submittedName>
</protein>
<keyword evidence="2" id="KW-1185">Reference proteome</keyword>
<comment type="caution">
    <text evidence="1">The sequence shown here is derived from an EMBL/GenBank/DDBJ whole genome shotgun (WGS) entry which is preliminary data.</text>
</comment>
<organism evidence="1 2">
    <name type="scientific">Gossypium arboreum</name>
    <name type="common">Tree cotton</name>
    <name type="synonym">Gossypium nanking</name>
    <dbReference type="NCBI Taxonomy" id="29729"/>
    <lineage>
        <taxon>Eukaryota</taxon>
        <taxon>Viridiplantae</taxon>
        <taxon>Streptophyta</taxon>
        <taxon>Embryophyta</taxon>
        <taxon>Tracheophyta</taxon>
        <taxon>Spermatophyta</taxon>
        <taxon>Magnoliopsida</taxon>
        <taxon>eudicotyledons</taxon>
        <taxon>Gunneridae</taxon>
        <taxon>Pentapetalae</taxon>
        <taxon>rosids</taxon>
        <taxon>malvids</taxon>
        <taxon>Malvales</taxon>
        <taxon>Malvaceae</taxon>
        <taxon>Malvoideae</taxon>
        <taxon>Gossypium</taxon>
    </lineage>
</organism>
<name>A0ABR0QHE4_GOSAR</name>
<gene>
    <name evidence="1" type="ORF">PVK06_007477</name>
</gene>
<reference evidence="1 2" key="1">
    <citation type="submission" date="2023-03" db="EMBL/GenBank/DDBJ databases">
        <title>WGS of Gossypium arboreum.</title>
        <authorList>
            <person name="Yu D."/>
        </authorList>
    </citation>
    <scope>NUCLEOTIDE SEQUENCE [LARGE SCALE GENOMIC DNA]</scope>
    <source>
        <tissue evidence="1">Leaf</tissue>
    </source>
</reference>
<dbReference type="Proteomes" id="UP001358586">
    <property type="component" value="Chromosome 3"/>
</dbReference>